<evidence type="ECO:0000256" key="1">
    <source>
        <dbReference type="SAM" id="Phobius"/>
    </source>
</evidence>
<protein>
    <submittedName>
        <fullName evidence="3">Uncharacterized protein</fullName>
    </submittedName>
</protein>
<reference evidence="3 4" key="1">
    <citation type="submission" date="2016-10" db="EMBL/GenBank/DDBJ databases">
        <authorList>
            <person name="de Groot N.N."/>
        </authorList>
    </citation>
    <scope>NUCLEOTIDE SEQUENCE [LARGE SCALE GENOMIC DNA]</scope>
    <source>
        <strain evidence="3 4">DSM 17073</strain>
    </source>
</reference>
<keyword evidence="1" id="KW-0472">Membrane</keyword>
<evidence type="ECO:0000313" key="4">
    <source>
        <dbReference type="Proteomes" id="UP000242243"/>
    </source>
</evidence>
<dbReference type="AlphaFoldDB" id="A0A1I5MFT7"/>
<dbReference type="Proteomes" id="UP000321547">
    <property type="component" value="Unassembled WGS sequence"/>
</dbReference>
<dbReference type="STRING" id="306540.SAMN05421839_10572"/>
<keyword evidence="1" id="KW-0812">Transmembrane</keyword>
<feature type="transmembrane region" description="Helical" evidence="1">
    <location>
        <begin position="12"/>
        <end position="32"/>
    </location>
</feature>
<evidence type="ECO:0000313" key="5">
    <source>
        <dbReference type="Proteomes" id="UP000321547"/>
    </source>
</evidence>
<dbReference type="EMBL" id="BJWI01000027">
    <property type="protein sequence ID" value="GEM02199.1"/>
    <property type="molecule type" value="Genomic_DNA"/>
</dbReference>
<sequence>MKRIYRSHFLGIELIISLLVIAVMVGIFYKYVGIEVLSDKLDGIREMLYGTLATLSGALIGFVITGLSVLLTTSSNERMEQLKRSKHYKTIFTIFFSTSKYLGVMFLISLISLIFDKDSNPVYCLTVLSIWSLIIVAFRIIRCIWVLEKIVGLHIFKN</sequence>
<dbReference type="EMBL" id="FOXC01000005">
    <property type="protein sequence ID" value="SFP08498.1"/>
    <property type="molecule type" value="Genomic_DNA"/>
</dbReference>
<organism evidence="3 4">
    <name type="scientific">Halolactibacillus halophilus</name>
    <dbReference type="NCBI Taxonomy" id="306540"/>
    <lineage>
        <taxon>Bacteria</taxon>
        <taxon>Bacillati</taxon>
        <taxon>Bacillota</taxon>
        <taxon>Bacilli</taxon>
        <taxon>Bacillales</taxon>
        <taxon>Bacillaceae</taxon>
        <taxon>Halolactibacillus</taxon>
    </lineage>
</organism>
<dbReference type="OrthoDB" id="2991526at2"/>
<evidence type="ECO:0000313" key="2">
    <source>
        <dbReference type="EMBL" id="GEM02199.1"/>
    </source>
</evidence>
<feature type="transmembrane region" description="Helical" evidence="1">
    <location>
        <begin position="52"/>
        <end position="71"/>
    </location>
</feature>
<keyword evidence="5" id="KW-1185">Reference proteome</keyword>
<dbReference type="RefSeq" id="WP_089830375.1">
    <property type="nucleotide sequence ID" value="NZ_BJWI01000027.1"/>
</dbReference>
<dbReference type="Proteomes" id="UP000242243">
    <property type="component" value="Unassembled WGS sequence"/>
</dbReference>
<evidence type="ECO:0000313" key="3">
    <source>
        <dbReference type="EMBL" id="SFP08498.1"/>
    </source>
</evidence>
<accession>A0A1I5MFT7</accession>
<name>A0A1I5MFT7_9BACI</name>
<feature type="transmembrane region" description="Helical" evidence="1">
    <location>
        <begin position="91"/>
        <end position="114"/>
    </location>
</feature>
<feature type="transmembrane region" description="Helical" evidence="1">
    <location>
        <begin position="120"/>
        <end position="141"/>
    </location>
</feature>
<gene>
    <name evidence="2" type="ORF">HHA03_17310</name>
    <name evidence="3" type="ORF">SAMN05421839_10572</name>
</gene>
<reference evidence="2 5" key="2">
    <citation type="submission" date="2019-07" db="EMBL/GenBank/DDBJ databases">
        <title>Whole genome shotgun sequence of Halolactibacillus halophilus NBRC 100868.</title>
        <authorList>
            <person name="Hosoyama A."/>
            <person name="Uohara A."/>
            <person name="Ohji S."/>
            <person name="Ichikawa N."/>
        </authorList>
    </citation>
    <scope>NUCLEOTIDE SEQUENCE [LARGE SCALE GENOMIC DNA]</scope>
    <source>
        <strain evidence="2 5">NBRC 100868</strain>
    </source>
</reference>
<proteinExistence type="predicted"/>
<keyword evidence="1" id="KW-1133">Transmembrane helix</keyword>